<name>A0ABT1S509_9FIRM</name>
<proteinExistence type="predicted"/>
<reference evidence="1 2" key="1">
    <citation type="submission" date="2022-06" db="EMBL/GenBank/DDBJ databases">
        <title>Isolation of gut microbiota from human fecal samples.</title>
        <authorList>
            <person name="Pamer E.G."/>
            <person name="Barat B."/>
            <person name="Waligurski E."/>
            <person name="Medina S."/>
            <person name="Paddock L."/>
            <person name="Mostad J."/>
        </authorList>
    </citation>
    <scope>NUCLEOTIDE SEQUENCE [LARGE SCALE GENOMIC DNA]</scope>
    <source>
        <strain evidence="1 2">DFI.7.95</strain>
    </source>
</reference>
<evidence type="ECO:0000313" key="2">
    <source>
        <dbReference type="Proteomes" id="UP001524478"/>
    </source>
</evidence>
<sequence length="76" mass="8767">MEDDLIRRANSIINAKNIKFALEDLRELYLEDVALTAKAIYDEHIKVGFTDAQALEIAKAYTLEFCRLEFLEGEED</sequence>
<dbReference type="Proteomes" id="UP001524478">
    <property type="component" value="Unassembled WGS sequence"/>
</dbReference>
<dbReference type="RefSeq" id="WP_256310072.1">
    <property type="nucleotide sequence ID" value="NZ_JANGAC010000001.1"/>
</dbReference>
<protein>
    <submittedName>
        <fullName evidence="1">Uncharacterized protein</fullName>
    </submittedName>
</protein>
<accession>A0ABT1S509</accession>
<dbReference type="EMBL" id="JANGAC010000001">
    <property type="protein sequence ID" value="MCQ4921552.1"/>
    <property type="molecule type" value="Genomic_DNA"/>
</dbReference>
<organism evidence="1 2">
    <name type="scientific">Tissierella carlieri</name>
    <dbReference type="NCBI Taxonomy" id="689904"/>
    <lineage>
        <taxon>Bacteria</taxon>
        <taxon>Bacillati</taxon>
        <taxon>Bacillota</taxon>
        <taxon>Tissierellia</taxon>
        <taxon>Tissierellales</taxon>
        <taxon>Tissierellaceae</taxon>
        <taxon>Tissierella</taxon>
    </lineage>
</organism>
<evidence type="ECO:0000313" key="1">
    <source>
        <dbReference type="EMBL" id="MCQ4921552.1"/>
    </source>
</evidence>
<gene>
    <name evidence="1" type="ORF">NE686_00520</name>
</gene>
<keyword evidence="2" id="KW-1185">Reference proteome</keyword>
<comment type="caution">
    <text evidence="1">The sequence shown here is derived from an EMBL/GenBank/DDBJ whole genome shotgun (WGS) entry which is preliminary data.</text>
</comment>